<evidence type="ECO:0000256" key="1">
    <source>
        <dbReference type="ARBA" id="ARBA00004141"/>
    </source>
</evidence>
<comment type="similarity">
    <text evidence="2">Belongs to the SID1 family.</text>
</comment>
<keyword evidence="7" id="KW-0325">Glycoprotein</keyword>
<dbReference type="GeneID" id="114327414"/>
<name>A0A6P7F8H6_DIAVI</name>
<evidence type="ECO:0000313" key="12">
    <source>
        <dbReference type="RefSeq" id="XP_028131826.1"/>
    </source>
</evidence>
<dbReference type="PANTHER" id="PTHR12185:SF14">
    <property type="entry name" value="CHOLESTEROL UPTAKE PROTEIN 1"/>
    <property type="match status" value="1"/>
</dbReference>
<organism evidence="12">
    <name type="scientific">Diabrotica virgifera virgifera</name>
    <name type="common">western corn rootworm</name>
    <dbReference type="NCBI Taxonomy" id="50390"/>
    <lineage>
        <taxon>Eukaryota</taxon>
        <taxon>Metazoa</taxon>
        <taxon>Ecdysozoa</taxon>
        <taxon>Arthropoda</taxon>
        <taxon>Hexapoda</taxon>
        <taxon>Insecta</taxon>
        <taxon>Pterygota</taxon>
        <taxon>Neoptera</taxon>
        <taxon>Endopterygota</taxon>
        <taxon>Coleoptera</taxon>
        <taxon>Polyphaga</taxon>
        <taxon>Cucujiformia</taxon>
        <taxon>Chrysomeloidea</taxon>
        <taxon>Chrysomelidae</taxon>
        <taxon>Galerucinae</taxon>
        <taxon>Diabroticina</taxon>
        <taxon>Diabroticites</taxon>
        <taxon>Diabrotica</taxon>
    </lineage>
</organism>
<keyword evidence="4 9" id="KW-0732">Signal</keyword>
<dbReference type="KEGG" id="dvv:114327414"/>
<dbReference type="GO" id="GO:0003725">
    <property type="term" value="F:double-stranded RNA binding"/>
    <property type="evidence" value="ECO:0007669"/>
    <property type="project" value="TreeGrafter"/>
</dbReference>
<dbReference type="PANTHER" id="PTHR12185">
    <property type="entry name" value="SID1 TRANSMEMBRANE FAMILY MEMEBER"/>
    <property type="match status" value="1"/>
</dbReference>
<proteinExistence type="inferred from homology"/>
<feature type="transmembrane region" description="Helical" evidence="8">
    <location>
        <begin position="441"/>
        <end position="459"/>
    </location>
</feature>
<feature type="transmembrane region" description="Helical" evidence="8">
    <location>
        <begin position="506"/>
        <end position="525"/>
    </location>
</feature>
<feature type="transmembrane region" description="Helical" evidence="8">
    <location>
        <begin position="537"/>
        <end position="555"/>
    </location>
</feature>
<evidence type="ECO:0000256" key="2">
    <source>
        <dbReference type="ARBA" id="ARBA00006618"/>
    </source>
</evidence>
<keyword evidence="5 8" id="KW-1133">Transmembrane helix</keyword>
<dbReference type="EnsemblMetazoa" id="XM_028276025.2">
    <property type="protein sequence ID" value="XP_028131826.1"/>
    <property type="gene ID" value="LOC114327414"/>
</dbReference>
<evidence type="ECO:0000313" key="11">
    <source>
        <dbReference type="Proteomes" id="UP001652700"/>
    </source>
</evidence>
<dbReference type="GO" id="GO:0051033">
    <property type="term" value="F:RNA transmembrane transporter activity"/>
    <property type="evidence" value="ECO:0007669"/>
    <property type="project" value="TreeGrafter"/>
</dbReference>
<feature type="transmembrane region" description="Helical" evidence="8">
    <location>
        <begin position="306"/>
        <end position="331"/>
    </location>
</feature>
<evidence type="ECO:0000256" key="4">
    <source>
        <dbReference type="ARBA" id="ARBA00022729"/>
    </source>
</evidence>
<evidence type="ECO:0000256" key="5">
    <source>
        <dbReference type="ARBA" id="ARBA00022989"/>
    </source>
</evidence>
<feature type="transmembrane region" description="Helical" evidence="8">
    <location>
        <begin position="727"/>
        <end position="746"/>
    </location>
</feature>
<dbReference type="InParanoid" id="A0A6P7F8H6"/>
<evidence type="ECO:0000256" key="3">
    <source>
        <dbReference type="ARBA" id="ARBA00022692"/>
    </source>
</evidence>
<feature type="transmembrane region" description="Helical" evidence="8">
    <location>
        <begin position="677"/>
        <end position="696"/>
    </location>
</feature>
<dbReference type="CTD" id="115881425"/>
<keyword evidence="3 8" id="KW-0812">Transmembrane</keyword>
<dbReference type="RefSeq" id="XP_028131826.1">
    <property type="nucleotide sequence ID" value="XM_028276025.1"/>
</dbReference>
<dbReference type="Proteomes" id="UP001652700">
    <property type="component" value="Unplaced"/>
</dbReference>
<dbReference type="GO" id="GO:0005886">
    <property type="term" value="C:plasma membrane"/>
    <property type="evidence" value="ECO:0007669"/>
    <property type="project" value="TreeGrafter"/>
</dbReference>
<feature type="transmembrane region" description="Helical" evidence="8">
    <location>
        <begin position="479"/>
        <end position="500"/>
    </location>
</feature>
<evidence type="ECO:0000313" key="10">
    <source>
        <dbReference type="EnsemblMetazoa" id="XP_028131826.1"/>
    </source>
</evidence>
<feature type="transmembrane region" description="Helical" evidence="8">
    <location>
        <begin position="561"/>
        <end position="587"/>
    </location>
</feature>
<evidence type="ECO:0000256" key="8">
    <source>
        <dbReference type="SAM" id="Phobius"/>
    </source>
</evidence>
<evidence type="ECO:0000256" key="9">
    <source>
        <dbReference type="SAM" id="SignalP"/>
    </source>
</evidence>
<keyword evidence="6 8" id="KW-0472">Membrane</keyword>
<feature type="transmembrane region" description="Helical" evidence="8">
    <location>
        <begin position="615"/>
        <end position="637"/>
    </location>
</feature>
<dbReference type="Pfam" id="PF13965">
    <property type="entry name" value="SID-1_RNA_chan"/>
    <property type="match status" value="1"/>
</dbReference>
<feature type="chain" id="PRO_5027536947" evidence="9">
    <location>
        <begin position="25"/>
        <end position="761"/>
    </location>
</feature>
<reference evidence="12" key="1">
    <citation type="submission" date="2025-04" db="UniProtKB">
        <authorList>
            <consortium name="RefSeq"/>
        </authorList>
    </citation>
    <scope>IDENTIFICATION</scope>
    <source>
        <tissue evidence="12">Whole insect</tissue>
    </source>
</reference>
<dbReference type="GO" id="GO:0005764">
    <property type="term" value="C:lysosome"/>
    <property type="evidence" value="ECO:0007669"/>
    <property type="project" value="TreeGrafter"/>
</dbReference>
<gene>
    <name evidence="12" type="primary">LOC114327414</name>
</gene>
<accession>A0A6P7F8H6</accession>
<feature type="transmembrane region" description="Helical" evidence="8">
    <location>
        <begin position="643"/>
        <end position="665"/>
    </location>
</feature>
<dbReference type="OrthoDB" id="416618at2759"/>
<dbReference type="AlphaFoldDB" id="A0A6P7F8H6"/>
<comment type="subcellular location">
    <subcellularLocation>
        <location evidence="1">Membrane</location>
        <topology evidence="1">Multi-pass membrane protein</topology>
    </subcellularLocation>
</comment>
<keyword evidence="11" id="KW-1185">Reference proteome</keyword>
<evidence type="ECO:0000256" key="7">
    <source>
        <dbReference type="ARBA" id="ARBA00023180"/>
    </source>
</evidence>
<dbReference type="InterPro" id="IPR025958">
    <property type="entry name" value="SID1_TM_fam"/>
</dbReference>
<feature type="signal peptide" evidence="9">
    <location>
        <begin position="1"/>
        <end position="24"/>
    </location>
</feature>
<feature type="transmembrane region" description="Helical" evidence="8">
    <location>
        <begin position="387"/>
        <end position="407"/>
    </location>
</feature>
<sequence length="761" mass="87166">MKFDITMKNLQWILLSICFGLINCKSTNNLTIEQQLLTNGSPITNQLNANKQIILLYRNFTSINPYRIITSSENAKKEFPVLIVAEQRTQVTAWSIPMLIESTKPGVEYSYNMSSKTLCHDYMNIIILSPGIMIVRPLYFQQNFIVALSTASTTDVNVTVQLKEEPDFYLIQDKPYNMTVGPSEPRYAYFRFEKDTADTVVIEVDSEDELCLTISVQDSKCPVFDNNKDVKYEGIHQTINTKGAITLLKRSYKDGFFLVFVAKPDTYDCSQESSNLPRLTRTVSIEQMVRTHVNFIIRNSITANDYTIAVGATFLILIGSGILVTVAALIFHRYGTIARNKYEDVIVSDYFEALSEEQISSLLRKLDLHVSELSRHPNRIKKRSYNYLYHTLSIAIFYSIPVVQLVFTYQRIVNRTGDEDMCYYNFLCAHPAFRFSDFNHIFSNIGYVIFGIIFICVVADRHRIIKLRKDKGIPVHYGIFHAMGVALIIEGLLSACYHICPSQSNYQFDTSFMYIMAVLCMVKLYQNRHPDINATAYTTFTVLGCAIFMAMIGILNGNLAIWIIFVVCYTLLCLFLSLKIYFLNYVVDGLNQFRSSVTKKGFTQHALKPIRKARFIILLIANIANYSMLICGLLLYSDNVTDFGTFLLALLMGNSVIHCVFYTCMKLISKEKICYEAILYGVLAIVCWGSSSVFFLDAATLWTVTPAESRQWNQECIVFKFFDKHDIWHLLSAPALYFTFMYLMSLDDDILDVEQRDLQVF</sequence>
<reference evidence="10" key="2">
    <citation type="submission" date="2025-05" db="UniProtKB">
        <authorList>
            <consortium name="EnsemblMetazoa"/>
        </authorList>
    </citation>
    <scope>IDENTIFICATION</scope>
</reference>
<evidence type="ECO:0000256" key="6">
    <source>
        <dbReference type="ARBA" id="ARBA00023136"/>
    </source>
</evidence>
<protein>
    <submittedName>
        <fullName evidence="12">SID1 transmembrane family member 1-like</fullName>
    </submittedName>
</protein>